<dbReference type="AlphaFoldDB" id="A0A2N6TFJ3"/>
<evidence type="ECO:0000313" key="1">
    <source>
        <dbReference type="EMBL" id="PMC68105.1"/>
    </source>
</evidence>
<proteinExistence type="predicted"/>
<protein>
    <recommendedName>
        <fullName evidence="3">MORN repeat protein</fullName>
    </recommendedName>
</protein>
<gene>
    <name evidence="1" type="ORF">CJ209_10275</name>
</gene>
<name>A0A2N6TFJ3_FUSNU</name>
<evidence type="ECO:0000313" key="2">
    <source>
        <dbReference type="Proteomes" id="UP000235733"/>
    </source>
</evidence>
<dbReference type="Proteomes" id="UP000235733">
    <property type="component" value="Unassembled WGS sequence"/>
</dbReference>
<sequence>MKRILLLFLLLFSISLTIYSEVKYEFRNNILYEDGKPATGMFELKHGKYRMSGEFLNGMPNGIFDGYFDNKRILTRDVYKKGKVLKQEVFYKNGSLLAKMSNGNFELYFDDGQPLISLNKSKKTAIVYHENGKPMMITNEKIGETTLYDENNEIIFKLINGKIANTDGVTTKRLENGLFQILKYNRVVTDMDTNNIVNYYYSTGEIMFRTDLNKKTTEFLLKNGRVFLSGTIDKQTLYYKNRKQMFEINKGVAELYDESGEKIINDFSNIMNIKKIN</sequence>
<reference evidence="1 2" key="1">
    <citation type="submission" date="2017-09" db="EMBL/GenBank/DDBJ databases">
        <title>Bacterial strain isolated from the female urinary microbiota.</title>
        <authorList>
            <person name="Thomas-White K."/>
            <person name="Kumar N."/>
            <person name="Forster S."/>
            <person name="Putonti C."/>
            <person name="Lawley T."/>
            <person name="Wolfe A.J."/>
        </authorList>
    </citation>
    <scope>NUCLEOTIDE SEQUENCE [LARGE SCALE GENOMIC DNA]</scope>
    <source>
        <strain evidence="1 2">UMB0249</strain>
    </source>
</reference>
<accession>A0A2N6TFJ3</accession>
<dbReference type="RefSeq" id="WP_032838730.1">
    <property type="nucleotide sequence ID" value="NZ_PNHC01000010.1"/>
</dbReference>
<dbReference type="EMBL" id="PNHC01000010">
    <property type="protein sequence ID" value="PMC68105.1"/>
    <property type="molecule type" value="Genomic_DNA"/>
</dbReference>
<evidence type="ECO:0008006" key="3">
    <source>
        <dbReference type="Google" id="ProtNLM"/>
    </source>
</evidence>
<dbReference type="Gene3D" id="3.90.930.1">
    <property type="match status" value="1"/>
</dbReference>
<organism evidence="1 2">
    <name type="scientific">Fusobacterium nucleatum</name>
    <dbReference type="NCBI Taxonomy" id="851"/>
    <lineage>
        <taxon>Bacteria</taxon>
        <taxon>Fusobacteriati</taxon>
        <taxon>Fusobacteriota</taxon>
        <taxon>Fusobacteriia</taxon>
        <taxon>Fusobacteriales</taxon>
        <taxon>Fusobacteriaceae</taxon>
        <taxon>Fusobacterium</taxon>
    </lineage>
</organism>
<comment type="caution">
    <text evidence="1">The sequence shown here is derived from an EMBL/GenBank/DDBJ whole genome shotgun (WGS) entry which is preliminary data.</text>
</comment>